<comment type="caution">
    <text evidence="1">The sequence shown here is derived from an EMBL/GenBank/DDBJ whole genome shotgun (WGS) entry which is preliminary data.</text>
</comment>
<accession>A0AAV4VL41</accession>
<proteinExistence type="predicted"/>
<gene>
    <name evidence="1" type="ORF">CEXT_1501</name>
</gene>
<evidence type="ECO:0000313" key="2">
    <source>
        <dbReference type="Proteomes" id="UP001054945"/>
    </source>
</evidence>
<dbReference type="Proteomes" id="UP001054945">
    <property type="component" value="Unassembled WGS sequence"/>
</dbReference>
<sequence length="166" mass="18662">MCGENLIFSQQVAHIRKSRRGDLLWIRVSISDVLTPFAVARLKRTFDFSSSIERDKIGEDTKPCPLISYKNRTSQKPPENLFNSVSLLNVISISSKTATDEQISWAEIPSLSNCDSSNYKLVGRSEVISAKKINSLDSEGIFEIKDQLRDCLIKVALSRVIPLLFN</sequence>
<name>A0AAV4VL41_CAEEX</name>
<dbReference type="AlphaFoldDB" id="A0AAV4VL41"/>
<protein>
    <submittedName>
        <fullName evidence="1">Uncharacterized protein</fullName>
    </submittedName>
</protein>
<dbReference type="EMBL" id="BPLR01014745">
    <property type="protein sequence ID" value="GIY71042.1"/>
    <property type="molecule type" value="Genomic_DNA"/>
</dbReference>
<organism evidence="1 2">
    <name type="scientific">Caerostris extrusa</name>
    <name type="common">Bark spider</name>
    <name type="synonym">Caerostris bankana</name>
    <dbReference type="NCBI Taxonomy" id="172846"/>
    <lineage>
        <taxon>Eukaryota</taxon>
        <taxon>Metazoa</taxon>
        <taxon>Ecdysozoa</taxon>
        <taxon>Arthropoda</taxon>
        <taxon>Chelicerata</taxon>
        <taxon>Arachnida</taxon>
        <taxon>Araneae</taxon>
        <taxon>Araneomorphae</taxon>
        <taxon>Entelegynae</taxon>
        <taxon>Araneoidea</taxon>
        <taxon>Araneidae</taxon>
        <taxon>Caerostris</taxon>
    </lineage>
</organism>
<evidence type="ECO:0000313" key="1">
    <source>
        <dbReference type="EMBL" id="GIY71042.1"/>
    </source>
</evidence>
<keyword evidence="2" id="KW-1185">Reference proteome</keyword>
<reference evidence="1 2" key="1">
    <citation type="submission" date="2021-06" db="EMBL/GenBank/DDBJ databases">
        <title>Caerostris extrusa draft genome.</title>
        <authorList>
            <person name="Kono N."/>
            <person name="Arakawa K."/>
        </authorList>
    </citation>
    <scope>NUCLEOTIDE SEQUENCE [LARGE SCALE GENOMIC DNA]</scope>
</reference>